<proteinExistence type="predicted"/>
<gene>
    <name evidence="1" type="ORF">TNCT_208551</name>
</gene>
<protein>
    <submittedName>
        <fullName evidence="1">Uncharacterized protein</fullName>
    </submittedName>
</protein>
<evidence type="ECO:0000313" key="2">
    <source>
        <dbReference type="Proteomes" id="UP000887116"/>
    </source>
</evidence>
<reference evidence="1" key="1">
    <citation type="submission" date="2020-07" db="EMBL/GenBank/DDBJ databases">
        <title>Multicomponent nature underlies the extraordinary mechanical properties of spider dragline silk.</title>
        <authorList>
            <person name="Kono N."/>
            <person name="Nakamura H."/>
            <person name="Mori M."/>
            <person name="Yoshida Y."/>
            <person name="Ohtoshi R."/>
            <person name="Malay A.D."/>
            <person name="Moran D.A.P."/>
            <person name="Tomita M."/>
            <person name="Numata K."/>
            <person name="Arakawa K."/>
        </authorList>
    </citation>
    <scope>NUCLEOTIDE SEQUENCE</scope>
</reference>
<dbReference type="AlphaFoldDB" id="A0A8X6HI00"/>
<evidence type="ECO:0000313" key="1">
    <source>
        <dbReference type="EMBL" id="GFR22550.1"/>
    </source>
</evidence>
<organism evidence="1 2">
    <name type="scientific">Trichonephila clavata</name>
    <name type="common">Joro spider</name>
    <name type="synonym">Nephila clavata</name>
    <dbReference type="NCBI Taxonomy" id="2740835"/>
    <lineage>
        <taxon>Eukaryota</taxon>
        <taxon>Metazoa</taxon>
        <taxon>Ecdysozoa</taxon>
        <taxon>Arthropoda</taxon>
        <taxon>Chelicerata</taxon>
        <taxon>Arachnida</taxon>
        <taxon>Araneae</taxon>
        <taxon>Araneomorphae</taxon>
        <taxon>Entelegynae</taxon>
        <taxon>Araneoidea</taxon>
        <taxon>Nephilidae</taxon>
        <taxon>Trichonephila</taxon>
    </lineage>
</organism>
<accession>A0A8X6HI00</accession>
<sequence length="131" mass="14871">MVTFAYCSYKERERHGCAIPPHIPRYNSLETALGRRCIKRVEQVRTTSEVCDEKSIRSCSAVFDAPAYKDRKHKTIADCSYDQLEFRSPSSIPPRSSQNSSSYFTPLLRIQSHLGLGNIVFDILHSHHGAV</sequence>
<dbReference type="EMBL" id="BMAO01008318">
    <property type="protein sequence ID" value="GFR22550.1"/>
    <property type="molecule type" value="Genomic_DNA"/>
</dbReference>
<name>A0A8X6HI00_TRICU</name>
<dbReference type="Proteomes" id="UP000887116">
    <property type="component" value="Unassembled WGS sequence"/>
</dbReference>
<keyword evidence="2" id="KW-1185">Reference proteome</keyword>
<comment type="caution">
    <text evidence="1">The sequence shown here is derived from an EMBL/GenBank/DDBJ whole genome shotgun (WGS) entry which is preliminary data.</text>
</comment>